<dbReference type="Gene3D" id="1.10.150.20">
    <property type="entry name" value="5' to 3' exonuclease, C-terminal subdomain"/>
    <property type="match status" value="1"/>
</dbReference>
<proteinExistence type="predicted"/>
<dbReference type="FunFam" id="1.10.3380.10:FF:000007">
    <property type="entry name" value="DnaJ protein ERDJ2A"/>
    <property type="match status" value="1"/>
</dbReference>
<protein>
    <submittedName>
        <fullName evidence="13">DnaJ protein ERDJ2-like</fullName>
    </submittedName>
</protein>
<dbReference type="PANTHER" id="PTHR24075">
    <property type="entry name" value="SEC63 DOMAIN-CONTAINING"/>
    <property type="match status" value="1"/>
</dbReference>
<dbReference type="InterPro" id="IPR035892">
    <property type="entry name" value="C2_domain_sf"/>
</dbReference>
<reference evidence="13" key="2">
    <citation type="submission" date="2023-04" db="EMBL/GenBank/DDBJ databases">
        <authorList>
            <person name="Bruccoleri R.E."/>
            <person name="Oakeley E.J."/>
            <person name="Faust A.-M."/>
            <person name="Dessus-Babus S."/>
            <person name="Altorfer M."/>
            <person name="Burckhardt D."/>
            <person name="Oertli M."/>
            <person name="Naumann U."/>
            <person name="Petersen F."/>
            <person name="Wong J."/>
        </authorList>
    </citation>
    <scope>NUCLEOTIDE SEQUENCE</scope>
    <source>
        <strain evidence="13">GSM-AAB239-AS_SAM_17_03QT</strain>
        <tissue evidence="13">Leaf</tissue>
    </source>
</reference>
<dbReference type="Pfam" id="PF00226">
    <property type="entry name" value="DnaJ"/>
    <property type="match status" value="1"/>
</dbReference>
<accession>A0AAX6FW24</accession>
<evidence type="ECO:0000256" key="10">
    <source>
        <dbReference type="SAM" id="MobiDB-lite"/>
    </source>
</evidence>
<keyword evidence="9" id="KW-0143">Chaperone</keyword>
<dbReference type="Gene3D" id="1.10.287.110">
    <property type="entry name" value="DnaJ domain"/>
    <property type="match status" value="1"/>
</dbReference>
<keyword evidence="5" id="KW-0653">Protein transport</keyword>
<dbReference type="PROSITE" id="PS50076">
    <property type="entry name" value="DNAJ_2"/>
    <property type="match status" value="1"/>
</dbReference>
<dbReference type="GO" id="GO:0031207">
    <property type="term" value="C:Sec62/Sec63 complex"/>
    <property type="evidence" value="ECO:0007669"/>
    <property type="project" value="TreeGrafter"/>
</dbReference>
<keyword evidence="4" id="KW-0256">Endoplasmic reticulum</keyword>
<dbReference type="SUPFAM" id="SSF46565">
    <property type="entry name" value="Chaperone J-domain"/>
    <property type="match status" value="1"/>
</dbReference>
<feature type="transmembrane region" description="Helical" evidence="11">
    <location>
        <begin position="12"/>
        <end position="32"/>
    </location>
</feature>
<dbReference type="GO" id="GO:0003723">
    <property type="term" value="F:RNA binding"/>
    <property type="evidence" value="ECO:0007669"/>
    <property type="project" value="TreeGrafter"/>
</dbReference>
<dbReference type="Pfam" id="PF02889">
    <property type="entry name" value="Sec63"/>
    <property type="match status" value="1"/>
</dbReference>
<evidence type="ECO:0000256" key="1">
    <source>
        <dbReference type="ARBA" id="ARBA00004477"/>
    </source>
</evidence>
<evidence type="ECO:0000256" key="7">
    <source>
        <dbReference type="ARBA" id="ARBA00023136"/>
    </source>
</evidence>
<feature type="domain" description="J" evidence="12">
    <location>
        <begin position="99"/>
        <end position="164"/>
    </location>
</feature>
<dbReference type="CDD" id="cd06257">
    <property type="entry name" value="DnaJ"/>
    <property type="match status" value="1"/>
</dbReference>
<dbReference type="SMART" id="SM00271">
    <property type="entry name" value="DnaJ"/>
    <property type="match status" value="1"/>
</dbReference>
<dbReference type="FunFam" id="1.10.287.110:FF:000038">
    <property type="entry name" value="DnaJ protein ERDJ2A"/>
    <property type="match status" value="1"/>
</dbReference>
<dbReference type="Proteomes" id="UP001140949">
    <property type="component" value="Unassembled WGS sequence"/>
</dbReference>
<evidence type="ECO:0000256" key="9">
    <source>
        <dbReference type="ARBA" id="ARBA00023186"/>
    </source>
</evidence>
<dbReference type="GO" id="GO:0006620">
    <property type="term" value="P:post-translational protein targeting to endoplasmic reticulum membrane"/>
    <property type="evidence" value="ECO:0007669"/>
    <property type="project" value="TreeGrafter"/>
</dbReference>
<evidence type="ECO:0000256" key="11">
    <source>
        <dbReference type="SAM" id="Phobius"/>
    </source>
</evidence>
<dbReference type="GO" id="GO:0006614">
    <property type="term" value="P:SRP-dependent cotranslational protein targeting to membrane"/>
    <property type="evidence" value="ECO:0007669"/>
    <property type="project" value="TreeGrafter"/>
</dbReference>
<keyword evidence="3 11" id="KW-0812">Transmembrane</keyword>
<evidence type="ECO:0000313" key="14">
    <source>
        <dbReference type="Proteomes" id="UP001140949"/>
    </source>
</evidence>
<comment type="caution">
    <text evidence="13">The sequence shown here is derived from an EMBL/GenBank/DDBJ whole genome shotgun (WGS) entry which is preliminary data.</text>
</comment>
<evidence type="ECO:0000256" key="4">
    <source>
        <dbReference type="ARBA" id="ARBA00022824"/>
    </source>
</evidence>
<feature type="region of interest" description="Disordered" evidence="10">
    <location>
        <begin position="617"/>
        <end position="681"/>
    </location>
</feature>
<dbReference type="EMBL" id="JANAVB010025794">
    <property type="protein sequence ID" value="KAJ6820255.1"/>
    <property type="molecule type" value="Genomic_DNA"/>
</dbReference>
<dbReference type="InterPro" id="IPR001623">
    <property type="entry name" value="DnaJ_domain"/>
</dbReference>
<sequence length="681" mass="76161">MADSEENSSLFPIFILTIMALPLVPYTIVRLCRAFSKKTKSIHCQCSECSRSGKYHKSIFKRIVNFSTYSNLTLVLLWVIMGILVYYIKHISHETQPFEPFSILGLESGASDSEIKKAYRRLSIQYHPDKNPDPEAHTYFVESISKAYQALTDPISRENFEKYGHPDGRQGLQMGIALPQFLLNFDGASGGVLLLGIVGVCILLPLMVAVIYLSRSAKYTGNYVMHQTLSTYYYFMKPSLAPSKVMEVFIKAAEYMEMPVRRSEDEPLQKLFVVVRSELNLDLKNIKSEQAKFWKQHPSLVKMELLIQAQLTRESASLSPALQSDFKRMLELAPRLLEELIKIAILPRSPQGHGWLRPAVGVVELSQCIIQAVPLSARKVTGGNSEGIASFLQLPHFSESTVKKIARKKVRTFQELRDMTLEERTELLTQVAGLSSSEAHDIESVLQMIPSITVDITCETEGEEGIQEGDIVTMYAWVTLRRGNGLIGALPHCPYYPFHKEENFWLLLADPVSNDVWLSQKVSFMDEAAAIAAASKAIQETKESLGASLKEISAAVKEAVEKVKSGSRLVMGKFQAPAEGNYNLSSYALCDAWIGCDRKTNMKLKVLKRSRAGTRGHVVEEGPVGDEGIEEDEDEEEEEYDDYESEYSDDEEEEKDKKGKAAANGAANAKRDSESSDSEAE</sequence>
<gene>
    <name evidence="13" type="ORF">M6B38_398240</name>
</gene>
<dbReference type="SMART" id="SM00973">
    <property type="entry name" value="Sec63"/>
    <property type="match status" value="1"/>
</dbReference>
<keyword evidence="14" id="KW-1185">Reference proteome</keyword>
<evidence type="ECO:0000256" key="3">
    <source>
        <dbReference type="ARBA" id="ARBA00022692"/>
    </source>
</evidence>
<feature type="transmembrane region" description="Helical" evidence="11">
    <location>
        <begin position="192"/>
        <end position="213"/>
    </location>
</feature>
<dbReference type="PRINTS" id="PR00625">
    <property type="entry name" value="JDOMAIN"/>
</dbReference>
<feature type="compositionally biased region" description="Acidic residues" evidence="10">
    <location>
        <begin position="623"/>
        <end position="654"/>
    </location>
</feature>
<dbReference type="Gene3D" id="2.60.40.150">
    <property type="entry name" value="C2 domain"/>
    <property type="match status" value="1"/>
</dbReference>
<evidence type="ECO:0000313" key="13">
    <source>
        <dbReference type="EMBL" id="KAJ6820255.1"/>
    </source>
</evidence>
<evidence type="ECO:0000259" key="12">
    <source>
        <dbReference type="PROSITE" id="PS50076"/>
    </source>
</evidence>
<dbReference type="InterPro" id="IPR004179">
    <property type="entry name" value="Sec63-dom"/>
</dbReference>
<name>A0AAX6FW24_IRIPA</name>
<keyword evidence="6 11" id="KW-1133">Transmembrane helix</keyword>
<comment type="subcellular location">
    <subcellularLocation>
        <location evidence="1">Endoplasmic reticulum membrane</location>
        <topology evidence="1">Multi-pass membrane protein</topology>
    </subcellularLocation>
</comment>
<dbReference type="PANTHER" id="PTHR24075:SF0">
    <property type="entry name" value="TRANSLOCATION PROTEIN SEC63 HOMOLOG"/>
    <property type="match status" value="1"/>
</dbReference>
<evidence type="ECO:0000256" key="5">
    <source>
        <dbReference type="ARBA" id="ARBA00022927"/>
    </source>
</evidence>
<dbReference type="InterPro" id="IPR036869">
    <property type="entry name" value="J_dom_sf"/>
</dbReference>
<dbReference type="SUPFAM" id="SSF81296">
    <property type="entry name" value="E set domains"/>
    <property type="match status" value="1"/>
</dbReference>
<dbReference type="InterPro" id="IPR014756">
    <property type="entry name" value="Ig_E-set"/>
</dbReference>
<dbReference type="SUPFAM" id="SSF158702">
    <property type="entry name" value="Sec63 N-terminal domain-like"/>
    <property type="match status" value="1"/>
</dbReference>
<keyword evidence="7 11" id="KW-0472">Membrane</keyword>
<keyword evidence="2" id="KW-0813">Transport</keyword>
<dbReference type="Gene3D" id="1.10.3380.10">
    <property type="entry name" value="Sec63 N-terminal domain-like domain"/>
    <property type="match status" value="1"/>
</dbReference>
<organism evidence="13 14">
    <name type="scientific">Iris pallida</name>
    <name type="common">Sweet iris</name>
    <dbReference type="NCBI Taxonomy" id="29817"/>
    <lineage>
        <taxon>Eukaryota</taxon>
        <taxon>Viridiplantae</taxon>
        <taxon>Streptophyta</taxon>
        <taxon>Embryophyta</taxon>
        <taxon>Tracheophyta</taxon>
        <taxon>Spermatophyta</taxon>
        <taxon>Magnoliopsida</taxon>
        <taxon>Liliopsida</taxon>
        <taxon>Asparagales</taxon>
        <taxon>Iridaceae</taxon>
        <taxon>Iridoideae</taxon>
        <taxon>Irideae</taxon>
        <taxon>Iris</taxon>
    </lineage>
</organism>
<evidence type="ECO:0000256" key="6">
    <source>
        <dbReference type="ARBA" id="ARBA00022989"/>
    </source>
</evidence>
<feature type="transmembrane region" description="Helical" evidence="11">
    <location>
        <begin position="66"/>
        <end position="88"/>
    </location>
</feature>
<reference evidence="13" key="1">
    <citation type="journal article" date="2023" name="GigaByte">
        <title>Genome assembly of the bearded iris, Iris pallida Lam.</title>
        <authorList>
            <person name="Bruccoleri R.E."/>
            <person name="Oakeley E.J."/>
            <person name="Faust A.M.E."/>
            <person name="Altorfer M."/>
            <person name="Dessus-Babus S."/>
            <person name="Burckhardt D."/>
            <person name="Oertli M."/>
            <person name="Naumann U."/>
            <person name="Petersen F."/>
            <person name="Wong J."/>
        </authorList>
    </citation>
    <scope>NUCLEOTIDE SEQUENCE</scope>
    <source>
        <strain evidence="13">GSM-AAB239-AS_SAM_17_03QT</strain>
    </source>
</reference>
<evidence type="ECO:0000256" key="2">
    <source>
        <dbReference type="ARBA" id="ARBA00022448"/>
    </source>
</evidence>
<keyword evidence="8" id="KW-0325">Glycoprotein</keyword>
<evidence type="ECO:0000256" key="8">
    <source>
        <dbReference type="ARBA" id="ARBA00023180"/>
    </source>
</evidence>
<dbReference type="AlphaFoldDB" id="A0AAX6FW24"/>
<dbReference type="GO" id="GO:0008320">
    <property type="term" value="F:protein transmembrane transporter activity"/>
    <property type="evidence" value="ECO:0007669"/>
    <property type="project" value="TreeGrafter"/>
</dbReference>